<gene>
    <name evidence="6" type="ORF">HQ393_03925</name>
</gene>
<dbReference type="InterPro" id="IPR023302">
    <property type="entry name" value="Pept_S9A_N"/>
</dbReference>
<keyword evidence="3" id="KW-0720">Serine protease</keyword>
<dbReference type="AlphaFoldDB" id="A0A7H9BFV9"/>
<dbReference type="InterPro" id="IPR051167">
    <property type="entry name" value="Prolyl_oligopep/macrocyclase"/>
</dbReference>
<dbReference type="PRINTS" id="PR00862">
    <property type="entry name" value="PROLIGOPTASE"/>
</dbReference>
<evidence type="ECO:0000313" key="7">
    <source>
        <dbReference type="Proteomes" id="UP000509597"/>
    </source>
</evidence>
<evidence type="ECO:0000256" key="1">
    <source>
        <dbReference type="ARBA" id="ARBA00022670"/>
    </source>
</evidence>
<name>A0A7H9BFV9_9NEIS</name>
<evidence type="ECO:0000313" key="6">
    <source>
        <dbReference type="EMBL" id="QLG87465.1"/>
    </source>
</evidence>
<dbReference type="SUPFAM" id="SSF50993">
    <property type="entry name" value="Peptidase/esterase 'gauge' domain"/>
    <property type="match status" value="1"/>
</dbReference>
<dbReference type="GO" id="GO:0006508">
    <property type="term" value="P:proteolysis"/>
    <property type="evidence" value="ECO:0007669"/>
    <property type="project" value="UniProtKB-KW"/>
</dbReference>
<keyword evidence="2" id="KW-0378">Hydrolase</keyword>
<dbReference type="EMBL" id="CP058627">
    <property type="protein sequence ID" value="QLG87465.1"/>
    <property type="molecule type" value="Genomic_DNA"/>
</dbReference>
<dbReference type="InterPro" id="IPR029058">
    <property type="entry name" value="AB_hydrolase_fold"/>
</dbReference>
<proteinExistence type="predicted"/>
<dbReference type="InterPro" id="IPR001375">
    <property type="entry name" value="Peptidase_S9_cat"/>
</dbReference>
<evidence type="ECO:0000256" key="2">
    <source>
        <dbReference type="ARBA" id="ARBA00022801"/>
    </source>
</evidence>
<organism evidence="6 7">
    <name type="scientific">Chitinibacter bivalviorum</name>
    <dbReference type="NCBI Taxonomy" id="2739434"/>
    <lineage>
        <taxon>Bacteria</taxon>
        <taxon>Pseudomonadati</taxon>
        <taxon>Pseudomonadota</taxon>
        <taxon>Betaproteobacteria</taxon>
        <taxon>Neisseriales</taxon>
        <taxon>Chitinibacteraceae</taxon>
        <taxon>Chitinibacter</taxon>
    </lineage>
</organism>
<feature type="domain" description="Peptidase S9 prolyl oligopeptidase catalytic" evidence="4">
    <location>
        <begin position="480"/>
        <end position="685"/>
    </location>
</feature>
<dbReference type="GO" id="GO:0004252">
    <property type="term" value="F:serine-type endopeptidase activity"/>
    <property type="evidence" value="ECO:0007669"/>
    <property type="project" value="InterPro"/>
</dbReference>
<dbReference type="KEGG" id="chiz:HQ393_03925"/>
<dbReference type="SUPFAM" id="SSF53474">
    <property type="entry name" value="alpha/beta-Hydrolases"/>
    <property type="match status" value="1"/>
</dbReference>
<evidence type="ECO:0000259" key="4">
    <source>
        <dbReference type="Pfam" id="PF00326"/>
    </source>
</evidence>
<dbReference type="PANTHER" id="PTHR42881">
    <property type="entry name" value="PROLYL ENDOPEPTIDASE"/>
    <property type="match status" value="1"/>
</dbReference>
<sequence length="686" mass="76142">MNPALDPYLFLEDSHSEQAQHWLAAQNAKTSAQLDDDPRFATMAASILANMQDQGQIPYFSMHGNVCFNFHQDAQHIRGIYRSCHIDQYTAGNTQWQTLLDLDALAQQEQVDWFLNGVDHCTLAPHRCLLSLSIGGGDACVIREYDLAAQSFVADGFAFPYSKTQVSWRDPDSVFVCPAWDEDQVTHTGYSREVVLLRRGQSWAEAASMLVLPETVFKVSAWRFLDGDRSVLDMVQVSQDFYRKSYFHLNADQAELAEPQYLALPSRASIEAYSHGDLIIHLHADWRYGEQDHEQVFPAGSAIALACDPVSAALGRAELLFAPNATQSLQMIEATLNGVLLIILDNVTSRIISFIHDGNTWQNIPNAIASDGVIEIVAQPWRSDVLYFNFSNFLSPARLQRYELGAQTTPMTLRQQPDAFNADELTVAQYRAISTDGTAIPYFVVHRKDLRFDGRNPTLLYGYGGFAVPILPYYLDNLGSQWLSAGGVYVLANIRGGGEFGPAWHEAARGAKRQTSFADFIAVAKDLIARQITSAAHLGIEGGSNGGLLVASCMVQAPELFAAVVCEVPILDMLRFDQLGAGSSWIAEYGNPQVEKDAAYLGVYSPYANIKKHSEQHYPRVLITTNLNDDRVHPAHGRKMAAKLQDLGHEVLFYEAEQGGHTGQQGQRQTAHDLARVLLFLRQTLQ</sequence>
<keyword evidence="1" id="KW-0645">Protease</keyword>
<dbReference type="Gene3D" id="3.40.50.1820">
    <property type="entry name" value="alpha/beta hydrolase"/>
    <property type="match status" value="1"/>
</dbReference>
<dbReference type="GO" id="GO:0070012">
    <property type="term" value="F:oligopeptidase activity"/>
    <property type="evidence" value="ECO:0007669"/>
    <property type="project" value="TreeGrafter"/>
</dbReference>
<dbReference type="Pfam" id="PF02897">
    <property type="entry name" value="Peptidase_S9_N"/>
    <property type="match status" value="1"/>
</dbReference>
<dbReference type="Proteomes" id="UP000509597">
    <property type="component" value="Chromosome"/>
</dbReference>
<dbReference type="Pfam" id="PF00326">
    <property type="entry name" value="Peptidase_S9"/>
    <property type="match status" value="1"/>
</dbReference>
<evidence type="ECO:0000259" key="5">
    <source>
        <dbReference type="Pfam" id="PF02897"/>
    </source>
</evidence>
<dbReference type="Gene3D" id="2.130.10.120">
    <property type="entry name" value="Prolyl oligopeptidase, N-terminal domain"/>
    <property type="match status" value="1"/>
</dbReference>
<keyword evidence="7" id="KW-1185">Reference proteome</keyword>
<dbReference type="InterPro" id="IPR002470">
    <property type="entry name" value="Peptidase_S9A"/>
</dbReference>
<accession>A0A7H9BFV9</accession>
<dbReference type="RefSeq" id="WP_179357548.1">
    <property type="nucleotide sequence ID" value="NZ_CP058627.1"/>
</dbReference>
<dbReference type="GO" id="GO:0005829">
    <property type="term" value="C:cytosol"/>
    <property type="evidence" value="ECO:0007669"/>
    <property type="project" value="TreeGrafter"/>
</dbReference>
<dbReference type="PANTHER" id="PTHR42881:SF13">
    <property type="entry name" value="PROLYL ENDOPEPTIDASE"/>
    <property type="match status" value="1"/>
</dbReference>
<feature type="domain" description="Peptidase S9A N-terminal" evidence="5">
    <location>
        <begin position="5"/>
        <end position="405"/>
    </location>
</feature>
<protein>
    <submittedName>
        <fullName evidence="6">S9 family peptidase</fullName>
    </submittedName>
</protein>
<reference evidence="6 7" key="1">
    <citation type="submission" date="2020-07" db="EMBL/GenBank/DDBJ databases">
        <title>Complete genome sequence of Chitinibacter sp. 2T18.</title>
        <authorList>
            <person name="Bae J.-W."/>
            <person name="Choi J.-W."/>
        </authorList>
    </citation>
    <scope>NUCLEOTIDE SEQUENCE [LARGE SCALE GENOMIC DNA]</scope>
    <source>
        <strain evidence="6 7">2T18</strain>
    </source>
</reference>
<evidence type="ECO:0000256" key="3">
    <source>
        <dbReference type="ARBA" id="ARBA00022825"/>
    </source>
</evidence>